<evidence type="ECO:0000313" key="3">
    <source>
        <dbReference type="Proteomes" id="UP000244930"/>
    </source>
</evidence>
<feature type="transmembrane region" description="Helical" evidence="1">
    <location>
        <begin position="293"/>
        <end position="310"/>
    </location>
</feature>
<feature type="transmembrane region" description="Helical" evidence="1">
    <location>
        <begin position="194"/>
        <end position="218"/>
    </location>
</feature>
<name>A0A2U8GMX9_9RHOO</name>
<keyword evidence="3" id="KW-1185">Reference proteome</keyword>
<feature type="transmembrane region" description="Helical" evidence="1">
    <location>
        <begin position="51"/>
        <end position="75"/>
    </location>
</feature>
<dbReference type="RefSeq" id="WP_108948700.1">
    <property type="nucleotide sequence ID" value="NZ_CP022187.1"/>
</dbReference>
<accession>A0A2U8GMX9</accession>
<gene>
    <name evidence="2" type="ORF">CEW83_06940</name>
</gene>
<keyword evidence="1" id="KW-0472">Membrane</keyword>
<dbReference type="Proteomes" id="UP000244930">
    <property type="component" value="Chromosome"/>
</dbReference>
<feature type="transmembrane region" description="Helical" evidence="1">
    <location>
        <begin position="254"/>
        <end position="273"/>
    </location>
</feature>
<proteinExistence type="predicted"/>
<feature type="transmembrane region" description="Helical" evidence="1">
    <location>
        <begin position="376"/>
        <end position="401"/>
    </location>
</feature>
<feature type="transmembrane region" description="Helical" evidence="1">
    <location>
        <begin position="115"/>
        <end position="140"/>
    </location>
</feature>
<keyword evidence="1" id="KW-0812">Transmembrane</keyword>
<feature type="transmembrane region" description="Helical" evidence="1">
    <location>
        <begin position="20"/>
        <end position="39"/>
    </location>
</feature>
<evidence type="ECO:0000313" key="2">
    <source>
        <dbReference type="EMBL" id="AWI74992.1"/>
    </source>
</evidence>
<feature type="transmembrane region" description="Helical" evidence="1">
    <location>
        <begin position="161"/>
        <end position="182"/>
    </location>
</feature>
<organism evidence="2 3">
    <name type="scientific">Parazoarcus communis</name>
    <dbReference type="NCBI Taxonomy" id="41977"/>
    <lineage>
        <taxon>Bacteria</taxon>
        <taxon>Pseudomonadati</taxon>
        <taxon>Pseudomonadota</taxon>
        <taxon>Betaproteobacteria</taxon>
        <taxon>Rhodocyclales</taxon>
        <taxon>Zoogloeaceae</taxon>
        <taxon>Parazoarcus</taxon>
    </lineage>
</organism>
<feature type="transmembrane region" description="Helical" evidence="1">
    <location>
        <begin position="230"/>
        <end position="248"/>
    </location>
</feature>
<dbReference type="KEGG" id="acom:CEW83_06940"/>
<protein>
    <submittedName>
        <fullName evidence="2">Uncharacterized protein</fullName>
    </submittedName>
</protein>
<sequence>MSGANPGLGYEATPPFLAPLRFFLTAPLFGIVAGLVLIGDSGLLASRWTPGTLAVVHLFAVGFLLQIMLGALIQIMPVVAGAALPAPLLTARLTHVGLSLGAAGLAAGLGFGLPVVLIGAAALLGLSIFGFLGCATVAIIRAPKSSMASHTPRDLRLSLTGLALAVVLGLSIALGLSGGAALPLPFTTQVNLHAGWALLGWAGILLAAVSWVVVPMFQITPAYPVALTRYWAPAILGLLCAWSVLSITGFDQTAIVLALALIAAVICFAGITLRQQARTRRSTPDASFRAFRLAMVTLIAGAGLLAFPHFSDAEHWPVLAGILVLHGGLGGATSAMLYKIVPFLAWLHLTQAKVKAPNVKKMLPDARAKAQLRMHVLALAALLAAALAPALGALAGLALIVEFGWLMLNLLHVVRMWRANAPTPQRAVTPA</sequence>
<keyword evidence="1" id="KW-1133">Transmembrane helix</keyword>
<dbReference type="AlphaFoldDB" id="A0A2U8GMX9"/>
<feature type="transmembrane region" description="Helical" evidence="1">
    <location>
        <begin position="316"/>
        <end position="338"/>
    </location>
</feature>
<reference evidence="2 3" key="1">
    <citation type="submission" date="2017-06" db="EMBL/GenBank/DDBJ databases">
        <title>Azoarcus.</title>
        <authorList>
            <person name="Woo J.-H."/>
            <person name="Kim H.-S."/>
        </authorList>
    </citation>
    <scope>NUCLEOTIDE SEQUENCE [LARGE SCALE GENOMIC DNA]</scope>
    <source>
        <strain evidence="2 3">TSPY31</strain>
    </source>
</reference>
<dbReference type="EMBL" id="CP022187">
    <property type="protein sequence ID" value="AWI74992.1"/>
    <property type="molecule type" value="Genomic_DNA"/>
</dbReference>
<evidence type="ECO:0000256" key="1">
    <source>
        <dbReference type="SAM" id="Phobius"/>
    </source>
</evidence>